<name>A0A6I8PHH6_ORNAN</name>
<dbReference type="PIRSF" id="PIRSF037595">
    <property type="entry name" value="Toll-like_receptor"/>
    <property type="match status" value="1"/>
</dbReference>
<dbReference type="GO" id="GO:0038023">
    <property type="term" value="F:signaling receptor activity"/>
    <property type="evidence" value="ECO:0000318"/>
    <property type="project" value="GO_Central"/>
</dbReference>
<dbReference type="FunFam" id="3.80.10.10:FF:000368">
    <property type="entry name" value="Chondroadherin like"/>
    <property type="match status" value="1"/>
</dbReference>
<feature type="region of interest" description="Disordered" evidence="14">
    <location>
        <begin position="706"/>
        <end position="751"/>
    </location>
</feature>
<organism evidence="18 19">
    <name type="scientific">Ornithorhynchus anatinus</name>
    <name type="common">Duckbill platypus</name>
    <dbReference type="NCBI Taxonomy" id="9258"/>
    <lineage>
        <taxon>Eukaryota</taxon>
        <taxon>Metazoa</taxon>
        <taxon>Chordata</taxon>
        <taxon>Craniata</taxon>
        <taxon>Vertebrata</taxon>
        <taxon>Euteleostomi</taxon>
        <taxon>Mammalia</taxon>
        <taxon>Monotremata</taxon>
        <taxon>Ornithorhynchidae</taxon>
        <taxon>Ornithorhynchus</taxon>
    </lineage>
</organism>
<comment type="similarity">
    <text evidence="10">Belongs to the small leucine-rich proteoglycan (SLRP) family. SLRP class IV subfamily.</text>
</comment>
<feature type="domain" description="LRRCT" evidence="17">
    <location>
        <begin position="660"/>
        <end position="708"/>
    </location>
</feature>
<dbReference type="GO" id="GO:0002224">
    <property type="term" value="P:toll-like receptor signaling pathway"/>
    <property type="evidence" value="ECO:0007669"/>
    <property type="project" value="InterPro"/>
</dbReference>
<reference evidence="18" key="3">
    <citation type="submission" date="2025-09" db="UniProtKB">
        <authorList>
            <consortium name="Ensembl"/>
        </authorList>
    </citation>
    <scope>IDENTIFICATION</scope>
    <source>
        <strain evidence="18">Glennie</strain>
    </source>
</reference>
<dbReference type="SMART" id="SM00082">
    <property type="entry name" value="LRRCT"/>
    <property type="match status" value="2"/>
</dbReference>
<evidence type="ECO:0000256" key="12">
    <source>
        <dbReference type="ARBA" id="ARBA00071892"/>
    </source>
</evidence>
<dbReference type="GO" id="GO:0004888">
    <property type="term" value="F:transmembrane signaling receptor activity"/>
    <property type="evidence" value="ECO:0007669"/>
    <property type="project" value="InterPro"/>
</dbReference>
<evidence type="ECO:0000256" key="6">
    <source>
        <dbReference type="ARBA" id="ARBA00022737"/>
    </source>
</evidence>
<evidence type="ECO:0000256" key="8">
    <source>
        <dbReference type="ARBA" id="ARBA00023180"/>
    </source>
</evidence>
<dbReference type="Gene3D" id="3.80.10.10">
    <property type="entry name" value="Ribonuclease Inhibitor"/>
    <property type="match status" value="2"/>
</dbReference>
<comment type="similarity">
    <text evidence="13">Belongs to the Toll-like receptor family.</text>
</comment>
<dbReference type="SMART" id="SM00364">
    <property type="entry name" value="LRR_BAC"/>
    <property type="match status" value="9"/>
</dbReference>
<dbReference type="Proteomes" id="UP000002279">
    <property type="component" value="Chromosome 14"/>
</dbReference>
<dbReference type="SUPFAM" id="SSF52058">
    <property type="entry name" value="L domain-like"/>
    <property type="match status" value="2"/>
</dbReference>
<evidence type="ECO:0000256" key="7">
    <source>
        <dbReference type="ARBA" id="ARBA00023157"/>
    </source>
</evidence>
<dbReference type="Ensembl" id="ENSOANT00000070458.1">
    <property type="protein sequence ID" value="ENSOANP00000052001.1"/>
    <property type="gene ID" value="ENSOANG00000036728.1"/>
</dbReference>
<sequence length="751" mass="81287">LTGPRPPLQPLAGMRLSLRPVLALALAMAWGAASDPCPRICLCDNARRHVACRQQNLTRVPDSVPQVTQRLNLQGNTLKVIGRETFLPLPYLTHLDLRHCQVEHLEEGAFRGLGRLLYLNLASNHLPVLLQEALDGLGSLRQLVLEGNRLEEIRPGAFGQLGSLGALSLAHNALVYLPDMAFQGLVRARRLRLSHNAINVLAPEALGGLPGLRRLSLDHNELQALPGEALSRPGGLARLDLSHNPLTYVGEEDALALPALRDLALAQLALQEVGASAFARCPRLRSLDLGGNQLAALPPLEGLGRLRRLNLTGNPLRCTCAARPLREWARRARLRVDGTCAGPRRLRGEALHALRATDLRCADPAPQPVPLAGGRRRRPAVPRACSCSAASQHSSCAGRGLEAVPRGFPDRTRLLDLRRNRLGSVAVGAFHGLGLLVSLHLQDCRLERLEPGALAGLTQLVYLYLSDNRLSGLSAAALRGAPRLGYLYLDRNRFTRVPAAALAALPGLFALHLQHNFLGRLEAGDLARAAQLRQLYLSGNRVSRVAEGALSPARELERLRLDGNRLRKVPTEALRGLPALGELDLAGNPLRVLPDGAFGPLAGSLRHLYLNATGLDRISPRAFSGLELSLQTLYLDRNRLRALPALDGFTRLELVSLSDNPFHCDCRLLPLHRWLAGLNLQVGATCQSPARARGQRVKTAAAIFEPCSGQGSRKTKPSHPGSSQDSPARPRWHNGGSVGQWQGWKGGEGPK</sequence>
<dbReference type="PANTHER" id="PTHR24369:SF210">
    <property type="entry name" value="CHAOPTIN-RELATED"/>
    <property type="match status" value="1"/>
</dbReference>
<evidence type="ECO:0000256" key="5">
    <source>
        <dbReference type="ARBA" id="ARBA00022729"/>
    </source>
</evidence>
<evidence type="ECO:0000256" key="1">
    <source>
        <dbReference type="ARBA" id="ARBA00004498"/>
    </source>
</evidence>
<keyword evidence="13" id="KW-0399">Innate immunity</keyword>
<evidence type="ECO:0000256" key="3">
    <source>
        <dbReference type="ARBA" id="ARBA00022530"/>
    </source>
</evidence>
<dbReference type="PANTHER" id="PTHR24369">
    <property type="entry name" value="ANTIGEN BSP, PUTATIVE-RELATED"/>
    <property type="match status" value="1"/>
</dbReference>
<dbReference type="Pfam" id="PF13855">
    <property type="entry name" value="LRR_8"/>
    <property type="match status" value="5"/>
</dbReference>
<accession>A0A6I8PHH6</accession>
<feature type="chain" id="PRO_5026225935" description="Chondroadherin-like protein" evidence="15">
    <location>
        <begin position="35"/>
        <end position="751"/>
    </location>
</feature>
<dbReference type="InterPro" id="IPR003591">
    <property type="entry name" value="Leu-rich_rpt_typical-subtyp"/>
</dbReference>
<dbReference type="Bgee" id="ENSOANG00000036728">
    <property type="expression patterns" value="Expressed in fibroblast and 6 other cell types or tissues"/>
</dbReference>
<protein>
    <recommendedName>
        <fullName evidence="12">Chondroadherin-like protein</fullName>
    </recommendedName>
</protein>
<keyword evidence="6" id="KW-0677">Repeat</keyword>
<dbReference type="GO" id="GO:0006954">
    <property type="term" value="P:inflammatory response"/>
    <property type="evidence" value="ECO:0007669"/>
    <property type="project" value="UniProtKB-UniRule"/>
</dbReference>
<dbReference type="GO" id="GO:0016020">
    <property type="term" value="C:membrane"/>
    <property type="evidence" value="ECO:0007669"/>
    <property type="project" value="InterPro"/>
</dbReference>
<dbReference type="SMART" id="SM00013">
    <property type="entry name" value="LRRNT"/>
    <property type="match status" value="2"/>
</dbReference>
<dbReference type="Pfam" id="PF01463">
    <property type="entry name" value="LRRCT"/>
    <property type="match status" value="2"/>
</dbReference>
<dbReference type="InParanoid" id="A0A6I8PHH6"/>
<dbReference type="GO" id="GO:0031012">
    <property type="term" value="C:extracellular matrix"/>
    <property type="evidence" value="ECO:0007669"/>
    <property type="project" value="Ensembl"/>
</dbReference>
<evidence type="ECO:0000256" key="9">
    <source>
        <dbReference type="ARBA" id="ARBA00053126"/>
    </source>
</evidence>
<keyword evidence="8" id="KW-0325">Glycoprotein</keyword>
<evidence type="ECO:0000256" key="13">
    <source>
        <dbReference type="PIRNR" id="PIRNR037595"/>
    </source>
</evidence>
<evidence type="ECO:0000313" key="18">
    <source>
        <dbReference type="Ensembl" id="ENSOANP00000052001.1"/>
    </source>
</evidence>
<dbReference type="InterPro" id="IPR050541">
    <property type="entry name" value="LRR_TM_domain-containing"/>
</dbReference>
<dbReference type="OMA" id="EAQHATC"/>
<feature type="domain" description="LRRNT" evidence="16">
    <location>
        <begin position="36"/>
        <end position="70"/>
    </location>
</feature>
<comment type="subcellular location">
    <subcellularLocation>
        <location evidence="1">Secreted</location>
        <location evidence="1">Extracellular space</location>
        <location evidence="1">Extracellular matrix</location>
    </subcellularLocation>
</comment>
<keyword evidence="4" id="KW-0433">Leucine-rich repeat</keyword>
<dbReference type="InterPro" id="IPR001611">
    <property type="entry name" value="Leu-rich_rpt"/>
</dbReference>
<comment type="subunit">
    <text evidence="11">Associates with collagen and binds to collagen fibrils.</text>
</comment>
<gene>
    <name evidence="18" type="primary">CHADL</name>
</gene>
<evidence type="ECO:0000256" key="2">
    <source>
        <dbReference type="ARBA" id="ARBA00022525"/>
    </source>
</evidence>
<evidence type="ECO:0000256" key="15">
    <source>
        <dbReference type="SAM" id="SignalP"/>
    </source>
</evidence>
<dbReference type="GO" id="GO:0098633">
    <property type="term" value="F:collagen fibril binding"/>
    <property type="evidence" value="ECO:0007669"/>
    <property type="project" value="Ensembl"/>
</dbReference>
<dbReference type="FunFam" id="3.80.10.10:FF:000311">
    <property type="entry name" value="Chondroadherin-like a"/>
    <property type="match status" value="1"/>
</dbReference>
<evidence type="ECO:0000313" key="19">
    <source>
        <dbReference type="Proteomes" id="UP000002279"/>
    </source>
</evidence>
<dbReference type="InterPro" id="IPR017241">
    <property type="entry name" value="Toll-like_receptor"/>
</dbReference>
<dbReference type="GeneTree" id="ENSGT00940000154464"/>
<comment type="function">
    <text evidence="9">Potential negative modulator of chondrocyte differentiation. Inhibits collagen fibrillogenesis in vitro. May influence chondrocyte's differentiation by acting on its cellular collagenous microenvironment.</text>
</comment>
<dbReference type="InterPro" id="IPR032675">
    <property type="entry name" value="LRR_dom_sf"/>
</dbReference>
<dbReference type="GO" id="GO:0032331">
    <property type="term" value="P:negative regulation of chondrocyte differentiation"/>
    <property type="evidence" value="ECO:0007669"/>
    <property type="project" value="Ensembl"/>
</dbReference>
<keyword evidence="19" id="KW-1185">Reference proteome</keyword>
<feature type="signal peptide" evidence="15">
    <location>
        <begin position="1"/>
        <end position="34"/>
    </location>
</feature>
<dbReference type="GO" id="GO:0005518">
    <property type="term" value="F:collagen binding"/>
    <property type="evidence" value="ECO:0007669"/>
    <property type="project" value="Ensembl"/>
</dbReference>
<proteinExistence type="inferred from homology"/>
<reference evidence="18 19" key="1">
    <citation type="journal article" date="2008" name="Nature">
        <title>Genome analysis of the platypus reveals unique signatures of evolution.</title>
        <authorList>
            <person name="Warren W.C."/>
            <person name="Hillier L.W."/>
            <person name="Marshall Graves J.A."/>
            <person name="Birney E."/>
            <person name="Ponting C.P."/>
            <person name="Grutzner F."/>
            <person name="Belov K."/>
            <person name="Miller W."/>
            <person name="Clarke L."/>
            <person name="Chinwalla A.T."/>
            <person name="Yang S.P."/>
            <person name="Heger A."/>
            <person name="Locke D.P."/>
            <person name="Miethke P."/>
            <person name="Waters P.D."/>
            <person name="Veyrunes F."/>
            <person name="Fulton L."/>
            <person name="Fulton B."/>
            <person name="Graves T."/>
            <person name="Wallis J."/>
            <person name="Puente X.S."/>
            <person name="Lopez-Otin C."/>
            <person name="Ordonez G.R."/>
            <person name="Eichler E.E."/>
            <person name="Chen L."/>
            <person name="Cheng Z."/>
            <person name="Deakin J.E."/>
            <person name="Alsop A."/>
            <person name="Thompson K."/>
            <person name="Kirby P."/>
            <person name="Papenfuss A.T."/>
            <person name="Wakefield M.J."/>
            <person name="Olender T."/>
            <person name="Lancet D."/>
            <person name="Huttley G.A."/>
            <person name="Smit A.F."/>
            <person name="Pask A."/>
            <person name="Temple-Smith P."/>
            <person name="Batzer M.A."/>
            <person name="Walker J.A."/>
            <person name="Konkel M.K."/>
            <person name="Harris R.S."/>
            <person name="Whittington C.M."/>
            <person name="Wong E.S."/>
            <person name="Gemmell N.J."/>
            <person name="Buschiazzo E."/>
            <person name="Vargas Jentzsch I.M."/>
            <person name="Merkel A."/>
            <person name="Schmitz J."/>
            <person name="Zemann A."/>
            <person name="Churakov G."/>
            <person name="Kriegs J.O."/>
            <person name="Brosius J."/>
            <person name="Murchison E.P."/>
            <person name="Sachidanandam R."/>
            <person name="Smith C."/>
            <person name="Hannon G.J."/>
            <person name="Tsend-Ayush E."/>
            <person name="McMillan D."/>
            <person name="Attenborough R."/>
            <person name="Rens W."/>
            <person name="Ferguson-Smith M."/>
            <person name="Lefevre C.M."/>
            <person name="Sharp J.A."/>
            <person name="Nicholas K.R."/>
            <person name="Ray D.A."/>
            <person name="Kube M."/>
            <person name="Reinhardt R."/>
            <person name="Pringle T.H."/>
            <person name="Taylor J."/>
            <person name="Jones R.C."/>
            <person name="Nixon B."/>
            <person name="Dacheux J.L."/>
            <person name="Niwa H."/>
            <person name="Sekita Y."/>
            <person name="Huang X."/>
            <person name="Stark A."/>
            <person name="Kheradpour P."/>
            <person name="Kellis M."/>
            <person name="Flicek P."/>
            <person name="Chen Y."/>
            <person name="Webber C."/>
            <person name="Hardison R."/>
            <person name="Nelson J."/>
            <person name="Hallsworth-Pepin K."/>
            <person name="Delehaunty K."/>
            <person name="Markovic C."/>
            <person name="Minx P."/>
            <person name="Feng Y."/>
            <person name="Kremitzki C."/>
            <person name="Mitreva M."/>
            <person name="Glasscock J."/>
            <person name="Wylie T."/>
            <person name="Wohldmann P."/>
            <person name="Thiru P."/>
            <person name="Nhan M.N."/>
            <person name="Pohl C.S."/>
            <person name="Smith S.M."/>
            <person name="Hou S."/>
            <person name="Nefedov M."/>
            <person name="de Jong P.J."/>
            <person name="Renfree M.B."/>
            <person name="Mardis E.R."/>
            <person name="Wilson R.K."/>
        </authorList>
    </citation>
    <scope>NUCLEOTIDE SEQUENCE [LARGE SCALE GENOMIC DNA]</scope>
    <source>
        <strain evidence="18 19">Glennie</strain>
    </source>
</reference>
<keyword evidence="3" id="KW-0272">Extracellular matrix</keyword>
<keyword evidence="13" id="KW-0395">Inflammatory response</keyword>
<keyword evidence="13" id="KW-0391">Immunity</keyword>
<keyword evidence="2" id="KW-0964">Secreted</keyword>
<keyword evidence="7" id="KW-1015">Disulfide bond</keyword>
<evidence type="ECO:0000256" key="11">
    <source>
        <dbReference type="ARBA" id="ARBA00064652"/>
    </source>
</evidence>
<dbReference type="GO" id="GO:0045087">
    <property type="term" value="P:innate immune response"/>
    <property type="evidence" value="ECO:0007669"/>
    <property type="project" value="UniProtKB-UniRule"/>
</dbReference>
<reference evidence="18" key="2">
    <citation type="submission" date="2025-08" db="UniProtKB">
        <authorList>
            <consortium name="Ensembl"/>
        </authorList>
    </citation>
    <scope>IDENTIFICATION</scope>
    <source>
        <strain evidence="18">Glennie</strain>
    </source>
</reference>
<dbReference type="SMART" id="SM00369">
    <property type="entry name" value="LRR_TYP"/>
    <property type="match status" value="19"/>
</dbReference>
<dbReference type="InterPro" id="IPR000483">
    <property type="entry name" value="Cys-rich_flank_reg_C"/>
</dbReference>
<evidence type="ECO:0000259" key="16">
    <source>
        <dbReference type="SMART" id="SM00013"/>
    </source>
</evidence>
<feature type="domain" description="LRRCT" evidence="17">
    <location>
        <begin position="314"/>
        <end position="362"/>
    </location>
</feature>
<dbReference type="FunFam" id="3.80.10.10:FF:000059">
    <property type="entry name" value="Chondroadherin like"/>
    <property type="match status" value="1"/>
</dbReference>
<dbReference type="GO" id="GO:1904027">
    <property type="term" value="P:negative regulation of collagen fibril organization"/>
    <property type="evidence" value="ECO:0007669"/>
    <property type="project" value="Ensembl"/>
</dbReference>
<keyword evidence="5 15" id="KW-0732">Signal</keyword>
<evidence type="ECO:0000256" key="14">
    <source>
        <dbReference type="SAM" id="MobiDB-lite"/>
    </source>
</evidence>
<dbReference type="AlphaFoldDB" id="A0A6I8PHH6"/>
<evidence type="ECO:0000256" key="10">
    <source>
        <dbReference type="ARBA" id="ARBA00061422"/>
    </source>
</evidence>
<evidence type="ECO:0000259" key="17">
    <source>
        <dbReference type="SMART" id="SM00082"/>
    </source>
</evidence>
<dbReference type="PROSITE" id="PS51450">
    <property type="entry name" value="LRR"/>
    <property type="match status" value="2"/>
</dbReference>
<feature type="domain" description="LRRNT" evidence="16">
    <location>
        <begin position="380"/>
        <end position="414"/>
    </location>
</feature>
<dbReference type="InterPro" id="IPR000372">
    <property type="entry name" value="LRRNT"/>
</dbReference>
<dbReference type="FunCoup" id="A0A6I8PHH6">
    <property type="interactions" value="69"/>
</dbReference>
<keyword evidence="13" id="KW-0675">Receptor</keyword>
<evidence type="ECO:0000256" key="4">
    <source>
        <dbReference type="ARBA" id="ARBA00022614"/>
    </source>
</evidence>